<dbReference type="AlphaFoldDB" id="A0A652YUG2"/>
<organism evidence="1">
    <name type="scientific">Nocardia globerula</name>
    <dbReference type="NCBI Taxonomy" id="1818"/>
    <lineage>
        <taxon>Bacteria</taxon>
        <taxon>Bacillati</taxon>
        <taxon>Actinomycetota</taxon>
        <taxon>Actinomycetes</taxon>
        <taxon>Mycobacteriales</taxon>
        <taxon>Nocardiaceae</taxon>
        <taxon>Nocardia</taxon>
    </lineage>
</organism>
<reference evidence="1" key="1">
    <citation type="submission" date="2019-07" db="EMBL/GenBank/DDBJ databases">
        <title>Genomic Encyclopedia of Type Strains, Phase IV (KMG-IV): sequencing the most valuable type-strain genomes for metagenomic binning, comparative biology and taxonomic classification.</title>
        <authorList>
            <person name="Goeker M."/>
        </authorList>
    </citation>
    <scope>NUCLEOTIDE SEQUENCE</scope>
    <source>
        <strain evidence="1">DSM 44596</strain>
    </source>
</reference>
<evidence type="ECO:0000313" key="1">
    <source>
        <dbReference type="EMBL" id="TYQ06713.1"/>
    </source>
</evidence>
<accession>A0A652YUG2</accession>
<dbReference type="EMBL" id="VNIQ01000002">
    <property type="protein sequence ID" value="TYQ06713.1"/>
    <property type="molecule type" value="Genomic_DNA"/>
</dbReference>
<gene>
    <name evidence="1" type="ORF">FNL38_102857</name>
</gene>
<name>A0A652YUG2_NOCGL</name>
<comment type="caution">
    <text evidence="1">The sequence shown here is derived from an EMBL/GenBank/DDBJ whole genome shotgun (WGS) entry which is preliminary data.</text>
</comment>
<sequence length="52" mass="5486">MKNPNLTPSRILALVAAAALVIFVIARRRDDGGVLSRGEWLADNVGPDDLAG</sequence>
<protein>
    <submittedName>
        <fullName evidence="1">Uncharacterized protein</fullName>
    </submittedName>
</protein>
<proteinExistence type="predicted"/>